<protein>
    <submittedName>
        <fullName evidence="1">Uncharacterized protein</fullName>
    </submittedName>
</protein>
<gene>
    <name evidence="1" type="ORF">FNZ23_28640</name>
</gene>
<accession>A0A553XVV8</accession>
<dbReference type="Proteomes" id="UP000320888">
    <property type="component" value="Unassembled WGS sequence"/>
</dbReference>
<name>A0A553XVV8_9ACTN</name>
<dbReference type="AlphaFoldDB" id="A0A553XVV8"/>
<reference evidence="1 2" key="1">
    <citation type="submission" date="2019-07" db="EMBL/GenBank/DDBJ databases">
        <title>Draft genome for Streptomyces benahoarensis MZ03-48.</title>
        <authorList>
            <person name="Gonzalez-Pimentel J.L."/>
        </authorList>
    </citation>
    <scope>NUCLEOTIDE SEQUENCE [LARGE SCALE GENOMIC DNA]</scope>
    <source>
        <strain evidence="1 2">MZ03-48</strain>
    </source>
</reference>
<organism evidence="1 2">
    <name type="scientific">Streptomyces benahoarensis</name>
    <dbReference type="NCBI Taxonomy" id="2595054"/>
    <lineage>
        <taxon>Bacteria</taxon>
        <taxon>Bacillati</taxon>
        <taxon>Actinomycetota</taxon>
        <taxon>Actinomycetes</taxon>
        <taxon>Kitasatosporales</taxon>
        <taxon>Streptomycetaceae</taxon>
        <taxon>Streptomyces</taxon>
    </lineage>
</organism>
<dbReference type="EMBL" id="VKLS01000687">
    <property type="protein sequence ID" value="TSB21120.1"/>
    <property type="molecule type" value="Genomic_DNA"/>
</dbReference>
<comment type="caution">
    <text evidence="1">The sequence shown here is derived from an EMBL/GenBank/DDBJ whole genome shotgun (WGS) entry which is preliminary data.</text>
</comment>
<dbReference type="OrthoDB" id="4242758at2"/>
<keyword evidence="2" id="KW-1185">Reference proteome</keyword>
<evidence type="ECO:0000313" key="2">
    <source>
        <dbReference type="Proteomes" id="UP000320888"/>
    </source>
</evidence>
<proteinExistence type="predicted"/>
<sequence length="90" mass="9659">MVGGGSKDVARQGVLSALRSDEQPRTAGGFWPGVYVRGLGRNTIPTADWLCACGHHERVRGRAAVIELTTRACVGKCPHITSMVELRRAS</sequence>
<evidence type="ECO:0000313" key="1">
    <source>
        <dbReference type="EMBL" id="TSB21120.1"/>
    </source>
</evidence>